<dbReference type="Proteomes" id="UP000283523">
    <property type="component" value="Unassembled WGS sequence"/>
</dbReference>
<dbReference type="InterPro" id="IPR018649">
    <property type="entry name" value="SHOCT"/>
</dbReference>
<evidence type="ECO:0000313" key="4">
    <source>
        <dbReference type="Proteomes" id="UP000283523"/>
    </source>
</evidence>
<reference evidence="3 4" key="1">
    <citation type="submission" date="2018-08" db="EMBL/GenBank/DDBJ databases">
        <title>Fibrisoma montanum sp. nov., isolated from Danxia mountain soil.</title>
        <authorList>
            <person name="Huang Y."/>
        </authorList>
    </citation>
    <scope>NUCLEOTIDE SEQUENCE [LARGE SCALE GENOMIC DNA]</scope>
    <source>
        <strain evidence="3 4">HYT19</strain>
    </source>
</reference>
<evidence type="ECO:0000259" key="2">
    <source>
        <dbReference type="Pfam" id="PF09851"/>
    </source>
</evidence>
<organism evidence="3 4">
    <name type="scientific">Fibrisoma montanum</name>
    <dbReference type="NCBI Taxonomy" id="2305895"/>
    <lineage>
        <taxon>Bacteria</taxon>
        <taxon>Pseudomonadati</taxon>
        <taxon>Bacteroidota</taxon>
        <taxon>Cytophagia</taxon>
        <taxon>Cytophagales</taxon>
        <taxon>Spirosomataceae</taxon>
        <taxon>Fibrisoma</taxon>
    </lineage>
</organism>
<evidence type="ECO:0000313" key="3">
    <source>
        <dbReference type="EMBL" id="RIV20382.1"/>
    </source>
</evidence>
<keyword evidence="1" id="KW-0175">Coiled coil</keyword>
<sequence>MTEQQLHKMEELFDLRDQGLIDKESYERLKAKILNPKPATKRVFHQMLILRELLDSNARIEAMLSLLIGSDTQQVAAKSKKGFARTQRHRYKKLSQLTDQLKEAMQKSATYEKEYVEFNEEV</sequence>
<name>A0A418M3N0_9BACT</name>
<protein>
    <recommendedName>
        <fullName evidence="2">SHOCT domain-containing protein</fullName>
    </recommendedName>
</protein>
<dbReference type="RefSeq" id="WP_119669549.1">
    <property type="nucleotide sequence ID" value="NZ_QXED01000006.1"/>
</dbReference>
<dbReference type="Pfam" id="PF09851">
    <property type="entry name" value="SHOCT"/>
    <property type="match status" value="1"/>
</dbReference>
<accession>A0A418M3N0</accession>
<dbReference type="AlphaFoldDB" id="A0A418M3N0"/>
<evidence type="ECO:0000256" key="1">
    <source>
        <dbReference type="SAM" id="Coils"/>
    </source>
</evidence>
<feature type="domain" description="SHOCT" evidence="2">
    <location>
        <begin position="8"/>
        <end position="34"/>
    </location>
</feature>
<feature type="coiled-coil region" evidence="1">
    <location>
        <begin position="94"/>
        <end position="121"/>
    </location>
</feature>
<comment type="caution">
    <text evidence="3">The sequence shown here is derived from an EMBL/GenBank/DDBJ whole genome shotgun (WGS) entry which is preliminary data.</text>
</comment>
<gene>
    <name evidence="3" type="ORF">DYU11_20235</name>
</gene>
<keyword evidence="4" id="KW-1185">Reference proteome</keyword>
<proteinExistence type="predicted"/>
<dbReference type="EMBL" id="QXED01000006">
    <property type="protein sequence ID" value="RIV20382.1"/>
    <property type="molecule type" value="Genomic_DNA"/>
</dbReference>